<dbReference type="PATRIC" id="fig|1423734.3.peg.177"/>
<evidence type="ECO:0000313" key="3">
    <source>
        <dbReference type="Proteomes" id="UP000051236"/>
    </source>
</evidence>
<evidence type="ECO:0000256" key="1">
    <source>
        <dbReference type="SAM" id="Phobius"/>
    </source>
</evidence>
<protein>
    <submittedName>
        <fullName evidence="2">Uncharacterized protein</fullName>
    </submittedName>
</protein>
<reference evidence="2 3" key="1">
    <citation type="journal article" date="2015" name="Genome Announc.">
        <title>Expanding the biotechnology potential of lactobacilli through comparative genomics of 213 strains and associated genera.</title>
        <authorList>
            <person name="Sun Z."/>
            <person name="Harris H.M."/>
            <person name="McCann A."/>
            <person name="Guo C."/>
            <person name="Argimon S."/>
            <person name="Zhang W."/>
            <person name="Yang X."/>
            <person name="Jeffery I.B."/>
            <person name="Cooney J.C."/>
            <person name="Kagawa T.F."/>
            <person name="Liu W."/>
            <person name="Song Y."/>
            <person name="Salvetti E."/>
            <person name="Wrobel A."/>
            <person name="Rasinkangas P."/>
            <person name="Parkhill J."/>
            <person name="Rea M.C."/>
            <person name="O'Sullivan O."/>
            <person name="Ritari J."/>
            <person name="Douillard F.P."/>
            <person name="Paul Ross R."/>
            <person name="Yang R."/>
            <person name="Briner A.E."/>
            <person name="Felis G.E."/>
            <person name="de Vos W.M."/>
            <person name="Barrangou R."/>
            <person name="Klaenhammer T.R."/>
            <person name="Caufield P.W."/>
            <person name="Cui Y."/>
            <person name="Zhang H."/>
            <person name="O'Toole P.W."/>
        </authorList>
    </citation>
    <scope>NUCLEOTIDE SEQUENCE [LARGE SCALE GENOMIC DNA]</scope>
    <source>
        <strain evidence="2 3">DSM 18527</strain>
    </source>
</reference>
<dbReference type="AlphaFoldDB" id="A0A0R1XY42"/>
<accession>A0A0R1XY42</accession>
<name>A0A0R1XY42_9LACO</name>
<keyword evidence="1" id="KW-1133">Transmembrane helix</keyword>
<organism evidence="2 3">
    <name type="scientific">Agrilactobacillus composti DSM 18527 = JCM 14202</name>
    <dbReference type="NCBI Taxonomy" id="1423734"/>
    <lineage>
        <taxon>Bacteria</taxon>
        <taxon>Bacillati</taxon>
        <taxon>Bacillota</taxon>
        <taxon>Bacilli</taxon>
        <taxon>Lactobacillales</taxon>
        <taxon>Lactobacillaceae</taxon>
        <taxon>Agrilactobacillus</taxon>
    </lineage>
</organism>
<keyword evidence="3" id="KW-1185">Reference proteome</keyword>
<feature type="transmembrane region" description="Helical" evidence="1">
    <location>
        <begin position="51"/>
        <end position="71"/>
    </location>
</feature>
<evidence type="ECO:0000313" key="2">
    <source>
        <dbReference type="EMBL" id="KRM32891.1"/>
    </source>
</evidence>
<gene>
    <name evidence="2" type="ORF">FC83_GL000177</name>
</gene>
<dbReference type="Proteomes" id="UP000051236">
    <property type="component" value="Unassembled WGS sequence"/>
</dbReference>
<dbReference type="STRING" id="1423734.FC83_GL000177"/>
<keyword evidence="1" id="KW-0472">Membrane</keyword>
<proteinExistence type="predicted"/>
<keyword evidence="1" id="KW-0812">Transmembrane</keyword>
<feature type="transmembrane region" description="Helical" evidence="1">
    <location>
        <begin position="27"/>
        <end position="45"/>
    </location>
</feature>
<sequence>MNPKKWASIVNIIVTNYRFPVIANTKLLITASLVLILSLGSFKIFQHHWSWPSVITILIIIVVATGSWLYLDNHLKKGLRQAFLKMPFDPISYYPFTAPKPLDTTTSDADKQDYAEVFNAFSKYTLIHPLYHNYEVLLETDDVYIFLSRYNNRAGRFIRTYAVTVIDKTPENMALIQSTRHLLALLAPVLEHYRYVSKHT</sequence>
<dbReference type="EMBL" id="AZGA01000065">
    <property type="protein sequence ID" value="KRM32891.1"/>
    <property type="molecule type" value="Genomic_DNA"/>
</dbReference>
<comment type="caution">
    <text evidence="2">The sequence shown here is derived from an EMBL/GenBank/DDBJ whole genome shotgun (WGS) entry which is preliminary data.</text>
</comment>